<keyword evidence="3" id="KW-0964">Secreted</keyword>
<organism evidence="6 7">
    <name type="scientific">Mesorhabditis belari</name>
    <dbReference type="NCBI Taxonomy" id="2138241"/>
    <lineage>
        <taxon>Eukaryota</taxon>
        <taxon>Metazoa</taxon>
        <taxon>Ecdysozoa</taxon>
        <taxon>Nematoda</taxon>
        <taxon>Chromadorea</taxon>
        <taxon>Rhabditida</taxon>
        <taxon>Rhabditina</taxon>
        <taxon>Rhabditomorpha</taxon>
        <taxon>Rhabditoidea</taxon>
        <taxon>Rhabditidae</taxon>
        <taxon>Mesorhabditinae</taxon>
        <taxon>Mesorhabditis</taxon>
    </lineage>
</organism>
<dbReference type="PANTHER" id="PTHR21700:SF24">
    <property type="entry name" value="TRANSTHYRETIN-LIKE FAMILY PROTEIN"/>
    <property type="match status" value="1"/>
</dbReference>
<dbReference type="Pfam" id="PF01060">
    <property type="entry name" value="TTR-52"/>
    <property type="match status" value="1"/>
</dbReference>
<protein>
    <submittedName>
        <fullName evidence="7">Transthyretin-like family protein</fullName>
    </submittedName>
</protein>
<evidence type="ECO:0000256" key="2">
    <source>
        <dbReference type="ARBA" id="ARBA00010112"/>
    </source>
</evidence>
<feature type="chain" id="PRO_5042194779" evidence="5">
    <location>
        <begin position="23"/>
        <end position="140"/>
    </location>
</feature>
<evidence type="ECO:0000256" key="3">
    <source>
        <dbReference type="ARBA" id="ARBA00022525"/>
    </source>
</evidence>
<comment type="subcellular location">
    <subcellularLocation>
        <location evidence="1">Secreted</location>
    </subcellularLocation>
</comment>
<comment type="similarity">
    <text evidence="2">Belongs to the nematode transthyretin-like family.</text>
</comment>
<dbReference type="InterPro" id="IPR038479">
    <property type="entry name" value="Transthyretin-like_sf"/>
</dbReference>
<evidence type="ECO:0000313" key="7">
    <source>
        <dbReference type="WBParaSite" id="MBELARI_LOCUS2853"/>
    </source>
</evidence>
<feature type="signal peptide" evidence="5">
    <location>
        <begin position="1"/>
        <end position="22"/>
    </location>
</feature>
<keyword evidence="6" id="KW-1185">Reference proteome</keyword>
<sequence length="140" mass="15794">MLNLMFTQLAFFALLALPFIAANKQTVGIEGKLTCNGKPYSGAKIKLYDHDTLTMDDKLGETQTDNTGYFKLIGTGSEVSRLNVKFNVYHRCGKTLPVCYYKYSWAVPQSYVSSGTYPQKMFNAQTIELSLLEKHRDCLN</sequence>
<dbReference type="PANTHER" id="PTHR21700">
    <property type="entry name" value="TRANSTHYRETIN-LIKE FAMILY PROTEIN-RELATED"/>
    <property type="match status" value="1"/>
</dbReference>
<dbReference type="Gene3D" id="2.60.40.3330">
    <property type="match status" value="1"/>
</dbReference>
<evidence type="ECO:0000256" key="4">
    <source>
        <dbReference type="ARBA" id="ARBA00022729"/>
    </source>
</evidence>
<keyword evidence="4 5" id="KW-0732">Signal</keyword>
<accession>A0AAF3F889</accession>
<evidence type="ECO:0000313" key="6">
    <source>
        <dbReference type="Proteomes" id="UP000887575"/>
    </source>
</evidence>
<dbReference type="WBParaSite" id="MBELARI_LOCUS2853">
    <property type="protein sequence ID" value="MBELARI_LOCUS2853"/>
    <property type="gene ID" value="MBELARI_LOCUS2853"/>
</dbReference>
<dbReference type="GO" id="GO:0005576">
    <property type="term" value="C:extracellular region"/>
    <property type="evidence" value="ECO:0007669"/>
    <property type="project" value="UniProtKB-SubCell"/>
</dbReference>
<dbReference type="Proteomes" id="UP000887575">
    <property type="component" value="Unassembled WGS sequence"/>
</dbReference>
<dbReference type="InterPro" id="IPR001534">
    <property type="entry name" value="Transthyretin-like"/>
</dbReference>
<evidence type="ECO:0000256" key="1">
    <source>
        <dbReference type="ARBA" id="ARBA00004613"/>
    </source>
</evidence>
<dbReference type="AlphaFoldDB" id="A0AAF3F889"/>
<name>A0AAF3F889_9BILA</name>
<dbReference type="GO" id="GO:0009986">
    <property type="term" value="C:cell surface"/>
    <property type="evidence" value="ECO:0007669"/>
    <property type="project" value="InterPro"/>
</dbReference>
<proteinExistence type="inferred from homology"/>
<evidence type="ECO:0000256" key="5">
    <source>
        <dbReference type="SAM" id="SignalP"/>
    </source>
</evidence>
<reference evidence="7" key="1">
    <citation type="submission" date="2024-02" db="UniProtKB">
        <authorList>
            <consortium name="WormBaseParasite"/>
        </authorList>
    </citation>
    <scope>IDENTIFICATION</scope>
</reference>